<dbReference type="EMBL" id="CP016024">
    <property type="protein sequence ID" value="ANJ76517.1"/>
    <property type="molecule type" value="Genomic_DNA"/>
</dbReference>
<sequence length="72" mass="8531">MRLALRLSESNQRHTSMIRIHYLFMHAMARIAAPIMRKTGYRFPKEWRGNKLINHVEANMLADGVKPDHVRF</sequence>
<evidence type="ECO:0000313" key="2">
    <source>
        <dbReference type="Proteomes" id="UP000078572"/>
    </source>
</evidence>
<dbReference type="Proteomes" id="UP000078572">
    <property type="component" value="Plasmid pRI-1"/>
</dbReference>
<gene>
    <name evidence="1" type="ORF">A9Y76_28435</name>
</gene>
<proteinExistence type="predicted"/>
<keyword evidence="2" id="KW-1185">Reference proteome</keyword>
<protein>
    <submittedName>
        <fullName evidence="1">Uncharacterized protein</fullName>
    </submittedName>
</protein>
<keyword evidence="1" id="KW-0614">Plasmid</keyword>
<name>A0A192A887_9RALS</name>
<evidence type="ECO:0000313" key="1">
    <source>
        <dbReference type="EMBL" id="ANJ76517.1"/>
    </source>
</evidence>
<reference evidence="2" key="1">
    <citation type="submission" date="2016-06" db="EMBL/GenBank/DDBJ databases">
        <authorList>
            <person name="Xu Y."/>
            <person name="Nagy A."/>
            <person name="Yan X."/>
            <person name="Kim S.W."/>
            <person name="Haley B."/>
            <person name="Liu N.T."/>
            <person name="Nou X."/>
        </authorList>
    </citation>
    <scope>NUCLEOTIDE SEQUENCE [LARGE SCALE GENOMIC DNA]</scope>
    <source>
        <strain evidence="2">ATCC 49129</strain>
        <plasmid evidence="2">pri-1</plasmid>
    </source>
</reference>
<accession>A0A192A887</accession>
<organism evidence="1 2">
    <name type="scientific">Ralstonia insidiosa</name>
    <dbReference type="NCBI Taxonomy" id="190721"/>
    <lineage>
        <taxon>Bacteria</taxon>
        <taxon>Pseudomonadati</taxon>
        <taxon>Pseudomonadota</taxon>
        <taxon>Betaproteobacteria</taxon>
        <taxon>Burkholderiales</taxon>
        <taxon>Burkholderiaceae</taxon>
        <taxon>Ralstonia</taxon>
    </lineage>
</organism>
<dbReference type="AlphaFoldDB" id="A0A192A887"/>
<geneLocation type="plasmid" evidence="2">
    <name>pri-1</name>
</geneLocation>